<comment type="caution">
    <text evidence="2">The sequence shown here is derived from an EMBL/GenBank/DDBJ whole genome shotgun (WGS) entry which is preliminary data.</text>
</comment>
<dbReference type="EMBL" id="BAAAHH010000002">
    <property type="protein sequence ID" value="GAA0939840.1"/>
    <property type="molecule type" value="Genomic_DNA"/>
</dbReference>
<organism evidence="2 3">
    <name type="scientific">Actinocorallia libanotica</name>
    <dbReference type="NCBI Taxonomy" id="46162"/>
    <lineage>
        <taxon>Bacteria</taxon>
        <taxon>Bacillati</taxon>
        <taxon>Actinomycetota</taxon>
        <taxon>Actinomycetes</taxon>
        <taxon>Streptosporangiales</taxon>
        <taxon>Thermomonosporaceae</taxon>
        <taxon>Actinocorallia</taxon>
    </lineage>
</organism>
<proteinExistence type="predicted"/>
<dbReference type="SUPFAM" id="SSF82171">
    <property type="entry name" value="DPP6 N-terminal domain-like"/>
    <property type="match status" value="1"/>
</dbReference>
<evidence type="ECO:0000313" key="3">
    <source>
        <dbReference type="Proteomes" id="UP001500665"/>
    </source>
</evidence>
<reference evidence="2 3" key="1">
    <citation type="journal article" date="2019" name="Int. J. Syst. Evol. Microbiol.">
        <title>The Global Catalogue of Microorganisms (GCM) 10K type strain sequencing project: providing services to taxonomists for standard genome sequencing and annotation.</title>
        <authorList>
            <consortium name="The Broad Institute Genomics Platform"/>
            <consortium name="The Broad Institute Genome Sequencing Center for Infectious Disease"/>
            <person name="Wu L."/>
            <person name="Ma J."/>
        </authorList>
    </citation>
    <scope>NUCLEOTIDE SEQUENCE [LARGE SCALE GENOMIC DNA]</scope>
    <source>
        <strain evidence="2 3">JCM 10696</strain>
    </source>
</reference>
<accession>A0ABN1QAF4</accession>
<protein>
    <recommendedName>
        <fullName evidence="4">WD40 repeat protein</fullName>
    </recommendedName>
</protein>
<keyword evidence="1" id="KW-0812">Transmembrane</keyword>
<evidence type="ECO:0000256" key="1">
    <source>
        <dbReference type="SAM" id="Phobius"/>
    </source>
</evidence>
<keyword evidence="3" id="KW-1185">Reference proteome</keyword>
<dbReference type="Proteomes" id="UP001500665">
    <property type="component" value="Unassembled WGS sequence"/>
</dbReference>
<dbReference type="RefSeq" id="WP_344236898.1">
    <property type="nucleotide sequence ID" value="NZ_BAAAHH010000002.1"/>
</dbReference>
<evidence type="ECO:0008006" key="4">
    <source>
        <dbReference type="Google" id="ProtNLM"/>
    </source>
</evidence>
<evidence type="ECO:0000313" key="2">
    <source>
        <dbReference type="EMBL" id="GAA0939840.1"/>
    </source>
</evidence>
<keyword evidence="1" id="KW-0472">Membrane</keyword>
<feature type="transmembrane region" description="Helical" evidence="1">
    <location>
        <begin position="37"/>
        <end position="56"/>
    </location>
</feature>
<gene>
    <name evidence="2" type="ORF">GCM10009550_08680</name>
</gene>
<keyword evidence="1" id="KW-1133">Transmembrane helix</keyword>
<name>A0ABN1QAF4_9ACTN</name>
<sequence>MNVEDRLKAALHGTAGLVEDRPRPLPTAARRRRIPRFVPVWAALIVALVMLGPFVLPDGESNAPIPMSSPSLAIGSAPEIYVAIYGATKERKSRFEIRSTATGELRQVNEAGNGESFVSIAAIPDDGKEGISSFYLLTRLGAGTLPGCTKYTVYGLQISADAGFSSWGGSTVTFEAVDGTPANLATTPKGDEIAYSFEGCGRKVIEGDTERYVGGVGVPGVPLFAHHWAGATTTWNAGGKVLNLAYSPDGHSLAMFRLRDAEAGREAQRELLLMRTANPDDTTTLLRWTEESGIRKDGAVRRPINAMISPDGKKVVVVFSGPDGSGTRLSVAERPIGGKGLSFREPLTPVVDHPVDGPVLVKQHPSGPELLLQAGATTLFHGGKIKAVIPSIEETPADIAW</sequence>